<evidence type="ECO:0000313" key="21">
    <source>
        <dbReference type="EMBL" id="TXF89955.1"/>
    </source>
</evidence>
<evidence type="ECO:0000259" key="20">
    <source>
        <dbReference type="Pfam" id="PF08029"/>
    </source>
</evidence>
<sequence length="288" mass="31825">MSTPSPLRIAVQKKGRLLDESIQLLKECGIKIDNGRDQLKAAARNFPIEVLYLRNSDIPQYIQDGVADIGIIGENTIIEKKKEVEVVKKLGFSKCRLSLATPKDMPYNGVKDLDGKRIATSYPVSLQLFLDRNNIKADIHEISGSVEIAPNIGLADAICDLVSTGSTLFKNGLEEQDIVLKSEAVIAASPKMDDERRAILDRLLFRVNAVLEARNKKYLLMNVPTNKVKAVTALLPGMRSPTVLPLAEDGWSSVHTVIEEGRFWEIIDELRANGAEGILIVPIDKMIL</sequence>
<keyword evidence="10 18" id="KW-0328">Glycosyltransferase</keyword>
<dbReference type="PANTHER" id="PTHR21403:SF8">
    <property type="entry name" value="ATP PHOSPHORIBOSYLTRANSFERASE"/>
    <property type="match status" value="1"/>
</dbReference>
<dbReference type="SUPFAM" id="SSF54913">
    <property type="entry name" value="GlnB-like"/>
    <property type="match status" value="1"/>
</dbReference>
<keyword evidence="12 18" id="KW-0479">Metal-binding</keyword>
<dbReference type="RefSeq" id="WP_147930275.1">
    <property type="nucleotide sequence ID" value="NZ_VOXD01000010.1"/>
</dbReference>
<comment type="activity regulation">
    <text evidence="18">Feedback inhibited by histidine.</text>
</comment>
<evidence type="ECO:0000256" key="6">
    <source>
        <dbReference type="ARBA" id="ARBA00011946"/>
    </source>
</evidence>
<evidence type="ECO:0000256" key="14">
    <source>
        <dbReference type="ARBA" id="ARBA00022840"/>
    </source>
</evidence>
<dbReference type="FunFam" id="3.30.70.120:FF:000002">
    <property type="entry name" value="ATP phosphoribosyltransferase"/>
    <property type="match status" value="1"/>
</dbReference>
<keyword evidence="15 18" id="KW-0460">Magnesium</keyword>
<evidence type="ECO:0000256" key="1">
    <source>
        <dbReference type="ARBA" id="ARBA00000915"/>
    </source>
</evidence>
<comment type="subcellular location">
    <subcellularLocation>
        <location evidence="3 18">Cytoplasm</location>
    </subcellularLocation>
</comment>
<keyword evidence="8 18" id="KW-0963">Cytoplasm</keyword>
<feature type="domain" description="ATP phosphoribosyltransferase catalytic" evidence="19">
    <location>
        <begin position="54"/>
        <end position="207"/>
    </location>
</feature>
<evidence type="ECO:0000256" key="4">
    <source>
        <dbReference type="ARBA" id="ARBA00004667"/>
    </source>
</evidence>
<comment type="pathway">
    <text evidence="4 18">Amino-acid biosynthesis; L-histidine biosynthesis; L-histidine from 5-phospho-alpha-D-ribose 1-diphosphate: step 1/9.</text>
</comment>
<dbReference type="PROSITE" id="PS01316">
    <property type="entry name" value="ATP_P_PHORIBOSYLTR"/>
    <property type="match status" value="1"/>
</dbReference>
<gene>
    <name evidence="18" type="primary">hisG</name>
    <name evidence="21" type="ORF">FUA23_08330</name>
</gene>
<dbReference type="GO" id="GO:0000287">
    <property type="term" value="F:magnesium ion binding"/>
    <property type="evidence" value="ECO:0007669"/>
    <property type="project" value="UniProtKB-UniRule"/>
</dbReference>
<comment type="similarity">
    <text evidence="5 18">Belongs to the ATP phosphoribosyltransferase family. Long subfamily.</text>
</comment>
<dbReference type="NCBIfam" id="TIGR00070">
    <property type="entry name" value="hisG"/>
    <property type="match status" value="1"/>
</dbReference>
<dbReference type="GO" id="GO:0005524">
    <property type="term" value="F:ATP binding"/>
    <property type="evidence" value="ECO:0007669"/>
    <property type="project" value="UniProtKB-KW"/>
</dbReference>
<dbReference type="GO" id="GO:0000105">
    <property type="term" value="P:L-histidine biosynthetic process"/>
    <property type="evidence" value="ECO:0007669"/>
    <property type="project" value="UniProtKB-UniRule"/>
</dbReference>
<keyword evidence="16 18" id="KW-0368">Histidine biosynthesis</keyword>
<reference evidence="21 22" key="1">
    <citation type="submission" date="2019-08" db="EMBL/GenBank/DDBJ databases">
        <title>Lewinella sp. strain SSH13 Genome sequencing and assembly.</title>
        <authorList>
            <person name="Kim I."/>
        </authorList>
    </citation>
    <scope>NUCLEOTIDE SEQUENCE [LARGE SCALE GENOMIC DNA]</scope>
    <source>
        <strain evidence="21 22">SSH13</strain>
    </source>
</reference>
<keyword evidence="13 18" id="KW-0547">Nucleotide-binding</keyword>
<dbReference type="EMBL" id="VOXD01000010">
    <property type="protein sequence ID" value="TXF89955.1"/>
    <property type="molecule type" value="Genomic_DNA"/>
</dbReference>
<evidence type="ECO:0000256" key="18">
    <source>
        <dbReference type="HAMAP-Rule" id="MF_00079"/>
    </source>
</evidence>
<dbReference type="Gene3D" id="3.30.70.120">
    <property type="match status" value="1"/>
</dbReference>
<dbReference type="InterPro" id="IPR011322">
    <property type="entry name" value="N-reg_PII-like_a/b"/>
</dbReference>
<comment type="cofactor">
    <cofactor evidence="2 18">
        <name>Mg(2+)</name>
        <dbReference type="ChEBI" id="CHEBI:18420"/>
    </cofactor>
</comment>
<evidence type="ECO:0000259" key="19">
    <source>
        <dbReference type="Pfam" id="PF01634"/>
    </source>
</evidence>
<evidence type="ECO:0000256" key="15">
    <source>
        <dbReference type="ARBA" id="ARBA00022842"/>
    </source>
</evidence>
<dbReference type="Pfam" id="PF01634">
    <property type="entry name" value="HisG"/>
    <property type="match status" value="1"/>
</dbReference>
<dbReference type="GO" id="GO:0003879">
    <property type="term" value="F:ATP phosphoribosyltransferase activity"/>
    <property type="evidence" value="ECO:0007669"/>
    <property type="project" value="UniProtKB-UniRule"/>
</dbReference>
<dbReference type="InterPro" id="IPR013115">
    <property type="entry name" value="HisG_C"/>
</dbReference>
<evidence type="ECO:0000256" key="16">
    <source>
        <dbReference type="ARBA" id="ARBA00023102"/>
    </source>
</evidence>
<protein>
    <recommendedName>
        <fullName evidence="7 18">ATP phosphoribosyltransferase</fullName>
        <shortName evidence="18">ATP-PRT</shortName>
        <shortName evidence="18">ATP-PRTase</shortName>
        <ecNumber evidence="6 18">2.4.2.17</ecNumber>
    </recommendedName>
</protein>
<dbReference type="InterPro" id="IPR018198">
    <property type="entry name" value="ATP_PRibTrfase_CS"/>
</dbReference>
<evidence type="ECO:0000256" key="7">
    <source>
        <dbReference type="ARBA" id="ARBA00020998"/>
    </source>
</evidence>
<evidence type="ECO:0000256" key="12">
    <source>
        <dbReference type="ARBA" id="ARBA00022723"/>
    </source>
</evidence>
<dbReference type="FunFam" id="3.40.190.10:FF:000008">
    <property type="entry name" value="ATP phosphoribosyltransferase"/>
    <property type="match status" value="1"/>
</dbReference>
<keyword evidence="9 18" id="KW-0028">Amino-acid biosynthesis</keyword>
<evidence type="ECO:0000256" key="13">
    <source>
        <dbReference type="ARBA" id="ARBA00022741"/>
    </source>
</evidence>
<comment type="caution">
    <text evidence="21">The sequence shown here is derived from an EMBL/GenBank/DDBJ whole genome shotgun (WGS) entry which is preliminary data.</text>
</comment>
<dbReference type="EC" id="2.4.2.17" evidence="6 18"/>
<dbReference type="Pfam" id="PF08029">
    <property type="entry name" value="HisG_C"/>
    <property type="match status" value="1"/>
</dbReference>
<evidence type="ECO:0000256" key="2">
    <source>
        <dbReference type="ARBA" id="ARBA00001946"/>
    </source>
</evidence>
<keyword evidence="22" id="KW-1185">Reference proteome</keyword>
<evidence type="ECO:0000256" key="17">
    <source>
        <dbReference type="ARBA" id="ARBA00024861"/>
    </source>
</evidence>
<dbReference type="NCBIfam" id="TIGR03455">
    <property type="entry name" value="HisG_C-term"/>
    <property type="match status" value="1"/>
</dbReference>
<dbReference type="InterPro" id="IPR015867">
    <property type="entry name" value="N-reg_PII/ATP_PRibTrfase_C"/>
</dbReference>
<evidence type="ECO:0000256" key="9">
    <source>
        <dbReference type="ARBA" id="ARBA00022605"/>
    </source>
</evidence>
<dbReference type="GO" id="GO:0005737">
    <property type="term" value="C:cytoplasm"/>
    <property type="evidence" value="ECO:0007669"/>
    <property type="project" value="UniProtKB-SubCell"/>
</dbReference>
<evidence type="ECO:0000256" key="3">
    <source>
        <dbReference type="ARBA" id="ARBA00004496"/>
    </source>
</evidence>
<evidence type="ECO:0000256" key="11">
    <source>
        <dbReference type="ARBA" id="ARBA00022679"/>
    </source>
</evidence>
<proteinExistence type="inferred from homology"/>
<keyword evidence="11 18" id="KW-0808">Transferase</keyword>
<dbReference type="Proteomes" id="UP000321907">
    <property type="component" value="Unassembled WGS sequence"/>
</dbReference>
<dbReference type="InterPro" id="IPR020621">
    <property type="entry name" value="ATP-PRT_HisG_long"/>
</dbReference>
<keyword evidence="14 18" id="KW-0067">ATP-binding</keyword>
<feature type="domain" description="Histidine biosynthesis HisG C-terminal" evidence="20">
    <location>
        <begin position="213"/>
        <end position="285"/>
    </location>
</feature>
<dbReference type="OrthoDB" id="9801867at2"/>
<dbReference type="InterPro" id="IPR001348">
    <property type="entry name" value="ATP_PRibTrfase_HisG"/>
</dbReference>
<dbReference type="UniPathway" id="UPA00031">
    <property type="reaction ID" value="UER00006"/>
</dbReference>
<evidence type="ECO:0000313" key="22">
    <source>
        <dbReference type="Proteomes" id="UP000321907"/>
    </source>
</evidence>
<dbReference type="HAMAP" id="MF_00079">
    <property type="entry name" value="HisG_Long"/>
    <property type="match status" value="1"/>
</dbReference>
<accession>A0A5C7FJC2</accession>
<organism evidence="21 22">
    <name type="scientific">Neolewinella aurantiaca</name>
    <dbReference type="NCBI Taxonomy" id="2602767"/>
    <lineage>
        <taxon>Bacteria</taxon>
        <taxon>Pseudomonadati</taxon>
        <taxon>Bacteroidota</taxon>
        <taxon>Saprospiria</taxon>
        <taxon>Saprospirales</taxon>
        <taxon>Lewinellaceae</taxon>
        <taxon>Neolewinella</taxon>
    </lineage>
</organism>
<evidence type="ECO:0000256" key="5">
    <source>
        <dbReference type="ARBA" id="ARBA00007955"/>
    </source>
</evidence>
<dbReference type="Gene3D" id="3.40.190.10">
    <property type="entry name" value="Periplasmic binding protein-like II"/>
    <property type="match status" value="2"/>
</dbReference>
<dbReference type="SUPFAM" id="SSF53850">
    <property type="entry name" value="Periplasmic binding protein-like II"/>
    <property type="match status" value="1"/>
</dbReference>
<comment type="catalytic activity">
    <reaction evidence="1 18">
        <text>1-(5-phospho-beta-D-ribosyl)-ATP + diphosphate = 5-phospho-alpha-D-ribose 1-diphosphate + ATP</text>
        <dbReference type="Rhea" id="RHEA:18473"/>
        <dbReference type="ChEBI" id="CHEBI:30616"/>
        <dbReference type="ChEBI" id="CHEBI:33019"/>
        <dbReference type="ChEBI" id="CHEBI:58017"/>
        <dbReference type="ChEBI" id="CHEBI:73183"/>
        <dbReference type="EC" id="2.4.2.17"/>
    </reaction>
</comment>
<name>A0A5C7FJC2_9BACT</name>
<evidence type="ECO:0000256" key="8">
    <source>
        <dbReference type="ARBA" id="ARBA00022490"/>
    </source>
</evidence>
<dbReference type="InterPro" id="IPR013820">
    <property type="entry name" value="ATP_PRibTrfase_cat"/>
</dbReference>
<comment type="function">
    <text evidence="17 18">Catalyzes the condensation of ATP and 5-phosphoribose 1-diphosphate to form N'-(5'-phosphoribosyl)-ATP (PR-ATP). Has a crucial role in the pathway because the rate of histidine biosynthesis seems to be controlled primarily by regulation of HisG enzymatic activity.</text>
</comment>
<evidence type="ECO:0000256" key="10">
    <source>
        <dbReference type="ARBA" id="ARBA00022676"/>
    </source>
</evidence>
<dbReference type="AlphaFoldDB" id="A0A5C7FJC2"/>
<dbReference type="PANTHER" id="PTHR21403">
    <property type="entry name" value="ATP PHOSPHORIBOSYLTRANSFERASE ATP-PRTASE"/>
    <property type="match status" value="1"/>
</dbReference>